<dbReference type="Pfam" id="PF14014">
    <property type="entry name" value="DUF4230"/>
    <property type="match status" value="1"/>
</dbReference>
<keyword evidence="3" id="KW-1185">Reference proteome</keyword>
<dbReference type="Proteomes" id="UP000644507">
    <property type="component" value="Unassembled WGS sequence"/>
</dbReference>
<keyword evidence="1" id="KW-0472">Membrane</keyword>
<feature type="transmembrane region" description="Helical" evidence="1">
    <location>
        <begin position="51"/>
        <end position="71"/>
    </location>
</feature>
<gene>
    <name evidence="2" type="ORF">GCM10007100_15970</name>
</gene>
<comment type="caution">
    <text evidence="2">The sequence shown here is derived from an EMBL/GenBank/DDBJ whole genome shotgun (WGS) entry which is preliminary data.</text>
</comment>
<dbReference type="InterPro" id="IPR025324">
    <property type="entry name" value="DUF4230"/>
</dbReference>
<reference evidence="2" key="1">
    <citation type="journal article" date="2014" name="Int. J. Syst. Evol. Microbiol.">
        <title>Complete genome sequence of Corynebacterium casei LMG S-19264T (=DSM 44701T), isolated from a smear-ripened cheese.</title>
        <authorList>
            <consortium name="US DOE Joint Genome Institute (JGI-PGF)"/>
            <person name="Walter F."/>
            <person name="Albersmeier A."/>
            <person name="Kalinowski J."/>
            <person name="Ruckert C."/>
        </authorList>
    </citation>
    <scope>NUCLEOTIDE SEQUENCE</scope>
    <source>
        <strain evidence="2">KCTC 12988</strain>
    </source>
</reference>
<evidence type="ECO:0000313" key="3">
    <source>
        <dbReference type="Proteomes" id="UP000644507"/>
    </source>
</evidence>
<reference evidence="2" key="2">
    <citation type="submission" date="2020-09" db="EMBL/GenBank/DDBJ databases">
        <authorList>
            <person name="Sun Q."/>
            <person name="Kim S."/>
        </authorList>
    </citation>
    <scope>NUCLEOTIDE SEQUENCE</scope>
    <source>
        <strain evidence="2">KCTC 12988</strain>
    </source>
</reference>
<proteinExistence type="predicted"/>
<accession>A0A918TKU4</accession>
<keyword evidence="1" id="KW-1133">Transmembrane helix</keyword>
<dbReference type="AlphaFoldDB" id="A0A918TKU4"/>
<name>A0A918TKU4_9BACT</name>
<evidence type="ECO:0000256" key="1">
    <source>
        <dbReference type="SAM" id="Phobius"/>
    </source>
</evidence>
<evidence type="ECO:0000313" key="2">
    <source>
        <dbReference type="EMBL" id="GHC50676.1"/>
    </source>
</evidence>
<protein>
    <recommendedName>
        <fullName evidence="4">DUF4230 domain-containing protein</fullName>
    </recommendedName>
</protein>
<evidence type="ECO:0008006" key="4">
    <source>
        <dbReference type="Google" id="ProtNLM"/>
    </source>
</evidence>
<organism evidence="2 3">
    <name type="scientific">Roseibacillus persicicus</name>
    <dbReference type="NCBI Taxonomy" id="454148"/>
    <lineage>
        <taxon>Bacteria</taxon>
        <taxon>Pseudomonadati</taxon>
        <taxon>Verrucomicrobiota</taxon>
        <taxon>Verrucomicrobiia</taxon>
        <taxon>Verrucomicrobiales</taxon>
        <taxon>Verrucomicrobiaceae</taxon>
        <taxon>Roseibacillus</taxon>
    </lineage>
</organism>
<sequence length="264" mass="28992">MQARKREVADKCREGAHDLRQTYRSCFVTVSGMSDIEVSSEKTETRKRSSFGAFAGLALLIAVAGVVWYFVMVRPAESMAHSTMAKVEQFFGGLLGGGGTVTRLDSSSILKVTDVGEMALMEFDMKVNKEIESEAVVIGPLTSTKRLRMEGRFKVKIGYDITNGLTVGYNDEGKAVIQGLGEPQVLSAEMESVKTVEDKSGIWNKVDGQDRDELVNQLRLQAIRDVKESGMLEQMDALMQQNMKALLGVEDILMEGELSPVVVP</sequence>
<keyword evidence="1" id="KW-0812">Transmembrane</keyword>
<dbReference type="EMBL" id="BMXI01000006">
    <property type="protein sequence ID" value="GHC50676.1"/>
    <property type="molecule type" value="Genomic_DNA"/>
</dbReference>